<feature type="compositionally biased region" description="Low complexity" evidence="3">
    <location>
        <begin position="250"/>
        <end position="259"/>
    </location>
</feature>
<protein>
    <recommendedName>
        <fullName evidence="4">Plastid lipid-associated protein/fibrillin conserved domain-containing protein</fullName>
    </recommendedName>
</protein>
<organism evidence="5 6">
    <name type="scientific">Pycnococcus provasolii</name>
    <dbReference type="NCBI Taxonomy" id="41880"/>
    <lineage>
        <taxon>Eukaryota</taxon>
        <taxon>Viridiplantae</taxon>
        <taxon>Chlorophyta</taxon>
        <taxon>Pseudoscourfieldiophyceae</taxon>
        <taxon>Pseudoscourfieldiales</taxon>
        <taxon>Pycnococcaceae</taxon>
        <taxon>Pycnococcus</taxon>
    </lineage>
</organism>
<dbReference type="EMBL" id="BNJQ01000013">
    <property type="protein sequence ID" value="GHP06507.1"/>
    <property type="molecule type" value="Genomic_DNA"/>
</dbReference>
<evidence type="ECO:0000313" key="5">
    <source>
        <dbReference type="EMBL" id="GHP06507.1"/>
    </source>
</evidence>
<feature type="compositionally biased region" description="Polar residues" evidence="3">
    <location>
        <begin position="1"/>
        <end position="18"/>
    </location>
</feature>
<reference evidence="5" key="1">
    <citation type="submission" date="2020-10" db="EMBL/GenBank/DDBJ databases">
        <title>Unveiling of a novel bifunctional photoreceptor, Dualchrome1, isolated from a cosmopolitan green alga.</title>
        <authorList>
            <person name="Suzuki S."/>
            <person name="Kawachi M."/>
        </authorList>
    </citation>
    <scope>NUCLEOTIDE SEQUENCE</scope>
    <source>
        <strain evidence="5">NIES 2893</strain>
    </source>
</reference>
<feature type="domain" description="Plastid lipid-associated protein/fibrillin conserved" evidence="4">
    <location>
        <begin position="47"/>
        <end position="149"/>
    </location>
</feature>
<evidence type="ECO:0000313" key="6">
    <source>
        <dbReference type="Proteomes" id="UP000660262"/>
    </source>
</evidence>
<dbReference type="InterPro" id="IPR006843">
    <property type="entry name" value="PAP/fibrillin_dom"/>
</dbReference>
<dbReference type="OrthoDB" id="550273at2759"/>
<keyword evidence="6" id="KW-1185">Reference proteome</keyword>
<comment type="subcellular location">
    <subcellularLocation>
        <location evidence="1">Plastid</location>
    </subcellularLocation>
</comment>
<evidence type="ECO:0000256" key="3">
    <source>
        <dbReference type="SAM" id="MobiDB-lite"/>
    </source>
</evidence>
<feature type="region of interest" description="Disordered" evidence="3">
    <location>
        <begin position="1"/>
        <end position="22"/>
    </location>
</feature>
<evidence type="ECO:0000256" key="2">
    <source>
        <dbReference type="ARBA" id="ARBA00022640"/>
    </source>
</evidence>
<comment type="caution">
    <text evidence="5">The sequence shown here is derived from an EMBL/GenBank/DDBJ whole genome shotgun (WGS) entry which is preliminary data.</text>
</comment>
<gene>
    <name evidence="5" type="ORF">PPROV_000525200</name>
</gene>
<sequence>MAMLGSTNMNSSRASSLRSAEDLTPSSLADAAGEVTLGEASEEDRALQRLLTLCASTNRGADAGPTRRGEVEEACIELERLAAAKDTVGEYLPDVLDGLWRLQYTTAADVTSILDLKTNQVARVGGIFQKFSRDDDGTLVVENITEFGPREVPPTEVETPLGTIPIPTFWDPNILLSEVDDAVTFTVRATYDVASGRRIRLKFQEARVSDVSISSLAEAVVAPALLPRGQLQMEILQSIRDLDISVPLSTSTSGTSAGGDRSFWSPLPSNNAESSPGASYVITPVCGGSAFVGRAVGTSGRFVFTKE</sequence>
<feature type="region of interest" description="Disordered" evidence="3">
    <location>
        <begin position="250"/>
        <end position="275"/>
    </location>
</feature>
<dbReference type="AlphaFoldDB" id="A0A830HN90"/>
<dbReference type="Proteomes" id="UP000660262">
    <property type="component" value="Unassembled WGS sequence"/>
</dbReference>
<dbReference type="Pfam" id="PF04755">
    <property type="entry name" value="PAP_fibrillin"/>
    <property type="match status" value="1"/>
</dbReference>
<dbReference type="PANTHER" id="PTHR31906">
    <property type="entry name" value="PLASTID-LIPID-ASSOCIATED PROTEIN 4, CHLOROPLASTIC-RELATED"/>
    <property type="match status" value="1"/>
</dbReference>
<keyword evidence="2" id="KW-0934">Plastid</keyword>
<dbReference type="GO" id="GO:0009536">
    <property type="term" value="C:plastid"/>
    <property type="evidence" value="ECO:0007669"/>
    <property type="project" value="UniProtKB-SubCell"/>
</dbReference>
<dbReference type="InterPro" id="IPR039633">
    <property type="entry name" value="PAP"/>
</dbReference>
<accession>A0A830HN90</accession>
<proteinExistence type="predicted"/>
<evidence type="ECO:0000259" key="4">
    <source>
        <dbReference type="Pfam" id="PF04755"/>
    </source>
</evidence>
<name>A0A830HN90_9CHLO</name>
<evidence type="ECO:0000256" key="1">
    <source>
        <dbReference type="ARBA" id="ARBA00004474"/>
    </source>
</evidence>